<keyword evidence="1" id="KW-1133">Transmembrane helix</keyword>
<proteinExistence type="predicted"/>
<evidence type="ECO:0000256" key="1">
    <source>
        <dbReference type="SAM" id="Phobius"/>
    </source>
</evidence>
<evidence type="ECO:0000313" key="2">
    <source>
        <dbReference type="EMBL" id="EYT50040.1"/>
    </source>
</evidence>
<reference evidence="2 3" key="1">
    <citation type="journal article" date="2013" name="Genome Announc.">
        <title>Draft genome sequence of an Actinobacterium, Brachybacterium muris strain UCD-AY4.</title>
        <authorList>
            <person name="Lo J.R."/>
            <person name="Lang J.M."/>
            <person name="Darling A.E."/>
            <person name="Eisen J.A."/>
            <person name="Coil D.A."/>
        </authorList>
    </citation>
    <scope>NUCLEOTIDE SEQUENCE [LARGE SCALE GENOMIC DNA]</scope>
    <source>
        <strain evidence="2 3">UCD-AY4</strain>
    </source>
</reference>
<keyword evidence="3" id="KW-1185">Reference proteome</keyword>
<feature type="transmembrane region" description="Helical" evidence="1">
    <location>
        <begin position="316"/>
        <end position="334"/>
    </location>
</feature>
<name>A0A022KY91_9MICO</name>
<dbReference type="EMBL" id="AORC01000006">
    <property type="protein sequence ID" value="EYT50040.1"/>
    <property type="molecule type" value="Genomic_DNA"/>
</dbReference>
<keyword evidence="1" id="KW-0812">Transmembrane</keyword>
<protein>
    <submittedName>
        <fullName evidence="2">Uncharacterized protein</fullName>
    </submittedName>
</protein>
<comment type="caution">
    <text evidence="2">The sequence shown here is derived from an EMBL/GenBank/DDBJ whole genome shotgun (WGS) entry which is preliminary data.</text>
</comment>
<feature type="transmembrane region" description="Helical" evidence="1">
    <location>
        <begin position="266"/>
        <end position="290"/>
    </location>
</feature>
<dbReference type="Proteomes" id="UP000019754">
    <property type="component" value="Unassembled WGS sequence"/>
</dbReference>
<gene>
    <name evidence="2" type="ORF">D641_0106645</name>
</gene>
<organism evidence="2 3">
    <name type="scientific">Brachybacterium muris UCD-AY4</name>
    <dbReference type="NCBI Taxonomy" id="1249481"/>
    <lineage>
        <taxon>Bacteria</taxon>
        <taxon>Bacillati</taxon>
        <taxon>Actinomycetota</taxon>
        <taxon>Actinomycetes</taxon>
        <taxon>Micrococcales</taxon>
        <taxon>Dermabacteraceae</taxon>
        <taxon>Brachybacterium</taxon>
    </lineage>
</organism>
<sequence>MSTGLIDSTSESVERLRIRSLDLEGREDLGCRMVQRHVAADREFLSAVVLVPVDHSLGSVSEQRLSIEGECRERMDALVDSVHGSAAEIFWVNRTLLVPSVAAPELSSWVSSKAQTVQEGGLDRRGSPYVITSWGNNVINEVEFYDSFIGQKFREGMIDAQTVWLDLERIAEQAEDLVEAQIQGEEHVRVGDGQTEALLVSLAKHNLLFDEVLMRASAVRSAIATSVLDSWQYQLLRNRVDQRVRDADALAQRRRLRREARYESRVSNVLLILSIVSSVQLILAVVALAYSGSVQDFPGNRATSIVAWIRWIDADIWLLLTFLSAGLLYAFVAVRRRL</sequence>
<dbReference type="AlphaFoldDB" id="A0A022KY91"/>
<dbReference type="HOGENOM" id="CLU_820560_0_0_11"/>
<evidence type="ECO:0000313" key="3">
    <source>
        <dbReference type="Proteomes" id="UP000019754"/>
    </source>
</evidence>
<accession>A0A022KY91</accession>
<keyword evidence="1" id="KW-0472">Membrane</keyword>